<evidence type="ECO:0000256" key="1">
    <source>
        <dbReference type="SAM" id="MobiDB-lite"/>
    </source>
</evidence>
<dbReference type="AlphaFoldDB" id="A0A0G4H9R2"/>
<accession>A0A0G4H9R2</accession>
<feature type="compositionally biased region" description="Polar residues" evidence="1">
    <location>
        <begin position="250"/>
        <end position="265"/>
    </location>
</feature>
<gene>
    <name evidence="2" type="ORF">Cvel_25458</name>
</gene>
<evidence type="ECO:0000313" key="2">
    <source>
        <dbReference type="EMBL" id="CEM40657.1"/>
    </source>
</evidence>
<feature type="region of interest" description="Disordered" evidence="1">
    <location>
        <begin position="375"/>
        <end position="413"/>
    </location>
</feature>
<organism evidence="2">
    <name type="scientific">Chromera velia CCMP2878</name>
    <dbReference type="NCBI Taxonomy" id="1169474"/>
    <lineage>
        <taxon>Eukaryota</taxon>
        <taxon>Sar</taxon>
        <taxon>Alveolata</taxon>
        <taxon>Colpodellida</taxon>
        <taxon>Chromeraceae</taxon>
        <taxon>Chromera</taxon>
    </lineage>
</organism>
<sequence length="413" mass="45928">MLERFARLEVYSYSGEVTGEGVDGKKLHKLLDLEIDEITSDSNEFTSFPRPTTSLSALLANRAFGSNEPRLKKIQRFIETLPNSVQCREALSHIFSNKLHSLHPVPLTESSEDDFLMKRVSMVSTVSDLGRSIRKVVGARFSPVLNEELLSSVRGDRLYLMVVAATPFLRCIEGAPSNPFTVSLLLTLKALERLPVLALRVRLQIVAFFCDTPEFVLLDETVLPNFSGRILEGTPDYKPPPKEECRASELSPQNPTVTVHTHPTNSTSTSFSMLKALYVHTGLNEADTAFLEEVVRSLIQQRQRVADMEGGGTASTSMRDVIKNLFRLGRFRDNVVTLTEFLEASKQTGKRPPIPPGKEFLFALIERDVRERAKSGGLSDYADSTSASSGVSPVRVLKRRSESSDHASKKDRD</sequence>
<name>A0A0G4H9R2_9ALVE</name>
<dbReference type="PhylomeDB" id="A0A0G4H9R2"/>
<proteinExistence type="predicted"/>
<feature type="compositionally biased region" description="Polar residues" evidence="1">
    <location>
        <begin position="382"/>
        <end position="391"/>
    </location>
</feature>
<feature type="region of interest" description="Disordered" evidence="1">
    <location>
        <begin position="233"/>
        <end position="265"/>
    </location>
</feature>
<feature type="compositionally biased region" description="Basic and acidic residues" evidence="1">
    <location>
        <begin position="399"/>
        <end position="413"/>
    </location>
</feature>
<protein>
    <submittedName>
        <fullName evidence="2">Uncharacterized protein</fullName>
    </submittedName>
</protein>
<reference evidence="2" key="1">
    <citation type="submission" date="2014-11" db="EMBL/GenBank/DDBJ databases">
        <authorList>
            <person name="Otto D Thomas"/>
            <person name="Naeem Raeece"/>
        </authorList>
    </citation>
    <scope>NUCLEOTIDE SEQUENCE</scope>
</reference>
<dbReference type="VEuPathDB" id="CryptoDB:Cvel_25458"/>
<dbReference type="EMBL" id="CDMZ01002080">
    <property type="protein sequence ID" value="CEM40657.1"/>
    <property type="molecule type" value="Genomic_DNA"/>
</dbReference>